<dbReference type="InterPro" id="IPR037058">
    <property type="entry name" value="Falgellar_hook_FlgE_sf"/>
</dbReference>
<keyword evidence="10" id="KW-0966">Cell projection</keyword>
<evidence type="ECO:0000256" key="5">
    <source>
        <dbReference type="RuleBase" id="RU362116"/>
    </source>
</evidence>
<dbReference type="InterPro" id="IPR020013">
    <property type="entry name" value="Flagellar_FlgE/F/G"/>
</dbReference>
<dbReference type="InterPro" id="IPR011491">
    <property type="entry name" value="FlgE_D2"/>
</dbReference>
<evidence type="ECO:0000256" key="3">
    <source>
        <dbReference type="ARBA" id="ARBA00019015"/>
    </source>
</evidence>
<evidence type="ECO:0000313" key="10">
    <source>
        <dbReference type="EMBL" id="AWM37264.1"/>
    </source>
</evidence>
<dbReference type="RefSeq" id="WP_010046513.1">
    <property type="nucleotide sequence ID" value="NZ_CP025958.1"/>
</dbReference>
<dbReference type="NCBIfam" id="TIGR03506">
    <property type="entry name" value="FlgEFG_subfam"/>
    <property type="match status" value="1"/>
</dbReference>
<dbReference type="Proteomes" id="UP000245802">
    <property type="component" value="Chromosome"/>
</dbReference>
<dbReference type="GO" id="GO:0005829">
    <property type="term" value="C:cytosol"/>
    <property type="evidence" value="ECO:0007669"/>
    <property type="project" value="TreeGrafter"/>
</dbReference>
<comment type="subcellular location">
    <subcellularLocation>
        <location evidence="1 5">Bacterial flagellum basal body</location>
    </subcellularLocation>
</comment>
<dbReference type="Pfam" id="PF22692">
    <property type="entry name" value="LlgE_F_G_D1"/>
    <property type="match status" value="1"/>
</dbReference>
<keyword evidence="11" id="KW-1185">Reference proteome</keyword>
<evidence type="ECO:0000256" key="2">
    <source>
        <dbReference type="ARBA" id="ARBA00009677"/>
    </source>
</evidence>
<protein>
    <recommendedName>
        <fullName evidence="3 5">Flagellar hook protein FlgE</fullName>
    </recommendedName>
</protein>
<sequence length="430" mass="43586">MSLNALFVGSSGLTTNSSALDVIGNNLANINTTGYKDQRMVFRDVVYQTLSSGTSADAGTGGVNPTQVGFGVGVGSIGTQFTQGNLNPTGRSLDVGLQGRGFFVMRNVEDVAYTRAGAFGVDSAGYLVDPGTGFRVQRFGPVGEGGASNAGDPQFQIPGNLDIQIPFGTGAAGIATTNIDYQGNLSSAMQVGEVATTAIQVYDAQSTARAVTVTFTKTAANTYTPSVLVSGADAAQVTLTGGPISFNSTGQIVGTANTPVTLTLTLGANALPGINTAQTITLNLGTAGLTNGLTQFGGATTASAIGQDGSGFGTLTDVSIDADGIVQGKFTNGRTINLAQLAVAGFNNEDGLLRSGNNYFRSSVASGEALIGLAGQGGRGSLMGGALESSNVDIAIEFSRLIVAQRGFQVNARTISSTNDTLQELANIIR</sequence>
<dbReference type="GO" id="GO:0009424">
    <property type="term" value="C:bacterial-type flagellum hook"/>
    <property type="evidence" value="ECO:0007669"/>
    <property type="project" value="TreeGrafter"/>
</dbReference>
<name>A0A2Z3H6I5_9BACT</name>
<feature type="domain" description="Flagellar hook protein FlgE D2" evidence="8">
    <location>
        <begin position="196"/>
        <end position="309"/>
    </location>
</feature>
<dbReference type="OrthoDB" id="9804559at2"/>
<dbReference type="AlphaFoldDB" id="A0A2Z3H6I5"/>
<feature type="domain" description="Flagellar hook protein FlgE/F/G-like D1" evidence="9">
    <location>
        <begin position="97"/>
        <end position="184"/>
    </location>
</feature>
<dbReference type="InterPro" id="IPR019776">
    <property type="entry name" value="Flagellar_basal_body_rod_CS"/>
</dbReference>
<dbReference type="PANTHER" id="PTHR30435:SF1">
    <property type="entry name" value="FLAGELLAR HOOK PROTEIN FLGE"/>
    <property type="match status" value="1"/>
</dbReference>
<comment type="similarity">
    <text evidence="2 5">Belongs to the flagella basal body rod proteins family.</text>
</comment>
<dbReference type="GO" id="GO:0071978">
    <property type="term" value="P:bacterial-type flagellum-dependent swarming motility"/>
    <property type="evidence" value="ECO:0007669"/>
    <property type="project" value="TreeGrafter"/>
</dbReference>
<feature type="domain" description="Flagellar basal-body/hook protein C-terminal" evidence="7">
    <location>
        <begin position="384"/>
        <end position="428"/>
    </location>
</feature>
<dbReference type="Pfam" id="PF07559">
    <property type="entry name" value="FlgE_D2"/>
    <property type="match status" value="1"/>
</dbReference>
<dbReference type="InterPro" id="IPR001444">
    <property type="entry name" value="Flag_bb_rod_N"/>
</dbReference>
<evidence type="ECO:0000259" key="9">
    <source>
        <dbReference type="Pfam" id="PF22692"/>
    </source>
</evidence>
<gene>
    <name evidence="10" type="ORF">C1280_09655</name>
</gene>
<dbReference type="SUPFAM" id="SSF117143">
    <property type="entry name" value="Flagellar hook protein flgE"/>
    <property type="match status" value="1"/>
</dbReference>
<evidence type="ECO:0000259" key="8">
    <source>
        <dbReference type="Pfam" id="PF07559"/>
    </source>
</evidence>
<evidence type="ECO:0000313" key="11">
    <source>
        <dbReference type="Proteomes" id="UP000245802"/>
    </source>
</evidence>
<evidence type="ECO:0000256" key="1">
    <source>
        <dbReference type="ARBA" id="ARBA00004117"/>
    </source>
</evidence>
<organism evidence="10 11">
    <name type="scientific">Gemmata obscuriglobus</name>
    <dbReference type="NCBI Taxonomy" id="114"/>
    <lineage>
        <taxon>Bacteria</taxon>
        <taxon>Pseudomonadati</taxon>
        <taxon>Planctomycetota</taxon>
        <taxon>Planctomycetia</taxon>
        <taxon>Gemmatales</taxon>
        <taxon>Gemmataceae</taxon>
        <taxon>Gemmata</taxon>
    </lineage>
</organism>
<keyword evidence="10" id="KW-0969">Cilium</keyword>
<comment type="function">
    <text evidence="5">A flexible structure which links the flagellar filament to the drive apparatus in the basal body.</text>
</comment>
<dbReference type="InterPro" id="IPR037925">
    <property type="entry name" value="FlgE/F/G-like"/>
</dbReference>
<reference evidence="10 11" key="1">
    <citation type="submission" date="2018-01" db="EMBL/GenBank/DDBJ databases">
        <title>G. obscuriglobus.</title>
        <authorList>
            <person name="Franke J."/>
            <person name="Blomberg W."/>
            <person name="Selmecki A."/>
        </authorList>
    </citation>
    <scope>NUCLEOTIDE SEQUENCE [LARGE SCALE GENOMIC DNA]</scope>
    <source>
        <strain evidence="10 11">DSM 5831</strain>
    </source>
</reference>
<dbReference type="Pfam" id="PF00460">
    <property type="entry name" value="Flg_bb_rod"/>
    <property type="match status" value="1"/>
</dbReference>
<proteinExistence type="inferred from homology"/>
<dbReference type="EMBL" id="CP025958">
    <property type="protein sequence ID" value="AWM37264.1"/>
    <property type="molecule type" value="Genomic_DNA"/>
</dbReference>
<keyword evidence="4 5" id="KW-0975">Bacterial flagellum</keyword>
<keyword evidence="10" id="KW-0282">Flagellum</keyword>
<feature type="domain" description="Flagellar basal body rod protein N-terminal" evidence="6">
    <location>
        <begin position="8"/>
        <end position="36"/>
    </location>
</feature>
<evidence type="ECO:0000259" key="6">
    <source>
        <dbReference type="Pfam" id="PF00460"/>
    </source>
</evidence>
<dbReference type="InterPro" id="IPR010930">
    <property type="entry name" value="Flg_bb/hook_C_dom"/>
</dbReference>
<dbReference type="PROSITE" id="PS00588">
    <property type="entry name" value="FLAGELLA_BB_ROD"/>
    <property type="match status" value="1"/>
</dbReference>
<evidence type="ECO:0000259" key="7">
    <source>
        <dbReference type="Pfam" id="PF06429"/>
    </source>
</evidence>
<dbReference type="Gene3D" id="2.60.98.20">
    <property type="entry name" value="Flagellar hook protein FlgE"/>
    <property type="match status" value="1"/>
</dbReference>
<dbReference type="PANTHER" id="PTHR30435">
    <property type="entry name" value="FLAGELLAR PROTEIN"/>
    <property type="match status" value="1"/>
</dbReference>
<evidence type="ECO:0000256" key="4">
    <source>
        <dbReference type="ARBA" id="ARBA00023143"/>
    </source>
</evidence>
<accession>A0A2Z3H6I5</accession>
<dbReference type="KEGG" id="gog:C1280_09655"/>
<dbReference type="Pfam" id="PF06429">
    <property type="entry name" value="Flg_bbr_C"/>
    <property type="match status" value="1"/>
</dbReference>
<dbReference type="GO" id="GO:0009425">
    <property type="term" value="C:bacterial-type flagellum basal body"/>
    <property type="evidence" value="ECO:0007669"/>
    <property type="project" value="UniProtKB-SubCell"/>
</dbReference>
<dbReference type="InterPro" id="IPR053967">
    <property type="entry name" value="LlgE_F_G-like_D1"/>
</dbReference>